<dbReference type="OrthoDB" id="3238794at2759"/>
<dbReference type="InterPro" id="IPR051017">
    <property type="entry name" value="Aldolase-II_Adducin_sf"/>
</dbReference>
<dbReference type="GO" id="GO:0051015">
    <property type="term" value="F:actin filament binding"/>
    <property type="evidence" value="ECO:0007669"/>
    <property type="project" value="TreeGrafter"/>
</dbReference>
<feature type="region of interest" description="Disordered" evidence="1">
    <location>
        <begin position="63"/>
        <end position="85"/>
    </location>
</feature>
<dbReference type="InterPro" id="IPR001303">
    <property type="entry name" value="Aldolase_II/adducin_N"/>
</dbReference>
<keyword evidence="4" id="KW-1185">Reference proteome</keyword>
<dbReference type="SMART" id="SM01007">
    <property type="entry name" value="Aldolase_II"/>
    <property type="match status" value="1"/>
</dbReference>
<dbReference type="GO" id="GO:0005856">
    <property type="term" value="C:cytoskeleton"/>
    <property type="evidence" value="ECO:0007669"/>
    <property type="project" value="TreeGrafter"/>
</dbReference>
<dbReference type="InterPro" id="IPR036409">
    <property type="entry name" value="Aldolase_II/adducin_N_sf"/>
</dbReference>
<dbReference type="EMBL" id="LGRB01000014">
    <property type="protein sequence ID" value="OCT47091.1"/>
    <property type="molecule type" value="Genomic_DNA"/>
</dbReference>
<dbReference type="STRING" id="86049.A0A1C1CF42"/>
<evidence type="ECO:0000313" key="3">
    <source>
        <dbReference type="EMBL" id="OCT47091.1"/>
    </source>
</evidence>
<dbReference type="PANTHER" id="PTHR10672:SF39">
    <property type="entry name" value="CLASS II ALDOLASE_ADDUCIN N-TERMINAL DOMAIN-CONTAINING PROTEIN"/>
    <property type="match status" value="1"/>
</dbReference>
<organism evidence="3 4">
    <name type="scientific">Cladophialophora carrionii</name>
    <dbReference type="NCBI Taxonomy" id="86049"/>
    <lineage>
        <taxon>Eukaryota</taxon>
        <taxon>Fungi</taxon>
        <taxon>Dikarya</taxon>
        <taxon>Ascomycota</taxon>
        <taxon>Pezizomycotina</taxon>
        <taxon>Eurotiomycetes</taxon>
        <taxon>Chaetothyriomycetidae</taxon>
        <taxon>Chaetothyriales</taxon>
        <taxon>Herpotrichiellaceae</taxon>
        <taxon>Cladophialophora</taxon>
    </lineage>
</organism>
<dbReference type="AlphaFoldDB" id="A0A1C1CF42"/>
<proteinExistence type="predicted"/>
<reference evidence="4" key="1">
    <citation type="submission" date="2015-07" db="EMBL/GenBank/DDBJ databases">
        <authorList>
            <person name="Teixeira M.M."/>
            <person name="Souza R.C."/>
            <person name="Almeida L.G."/>
            <person name="Vicente V.A."/>
            <person name="de Hoog S."/>
            <person name="Bocca A.L."/>
            <person name="de Almeida S.R."/>
            <person name="Vasconcelos A.T."/>
            <person name="Felipe M.S."/>
        </authorList>
    </citation>
    <scope>NUCLEOTIDE SEQUENCE [LARGE SCALE GENOMIC DNA]</scope>
    <source>
        <strain evidence="4">KSF</strain>
    </source>
</reference>
<dbReference type="Gene3D" id="3.40.225.10">
    <property type="entry name" value="Class II aldolase/adducin N-terminal domain"/>
    <property type="match status" value="1"/>
</dbReference>
<dbReference type="PANTHER" id="PTHR10672">
    <property type="entry name" value="ADDUCIN"/>
    <property type="match status" value="1"/>
</dbReference>
<protein>
    <submittedName>
        <fullName evidence="3">Meiotically up-regulated protein 14 protein</fullName>
    </submittedName>
</protein>
<dbReference type="Pfam" id="PF00596">
    <property type="entry name" value="Aldolase_II"/>
    <property type="match status" value="1"/>
</dbReference>
<dbReference type="SUPFAM" id="SSF53639">
    <property type="entry name" value="AraD/HMP-PK domain-like"/>
    <property type="match status" value="1"/>
</dbReference>
<dbReference type="VEuPathDB" id="FungiDB:G647_02330"/>
<sequence length="371" mass="40491">MASTNLTVLRAGSRLQRTNLPLPLSLSLSLLYARSRIHARTISTTQKSPLAAVASEHVASERVASQHVASQHVPTSHTPPPQPPNFSPEFTFGAYQTTGTTPVTRIRYPKFQSLESERAFRKLHHAAALRWLGYQGYNNEGAGGHVTVRDPILPDHFWINPHGRSFSWMRPEDLVLMGPKGDIVDGQGGNMHSVNPAGWVIHSAVHEARPDVVAAVHCHSVPSKAFSSLGCMLEPINQDACRVDQTLQRTGFFPSQTLTSALRLSFYNDHGIYSGFGGIAFKADEGRQIAAALGNTKGVILRNHGHLTVGKTVDGAAFLFGAMDRCIQAQLLADAACAGRGTTTLKVEHEEAEYTRNVYNDEMVYIMFQSA</sequence>
<feature type="domain" description="Class II aldolase/adducin N-terminal" evidence="2">
    <location>
        <begin position="124"/>
        <end position="331"/>
    </location>
</feature>
<name>A0A1C1CF42_9EURO</name>
<evidence type="ECO:0000313" key="4">
    <source>
        <dbReference type="Proteomes" id="UP000094526"/>
    </source>
</evidence>
<accession>A0A1C1CF42</accession>
<comment type="caution">
    <text evidence="3">The sequence shown here is derived from an EMBL/GenBank/DDBJ whole genome shotgun (WGS) entry which is preliminary data.</text>
</comment>
<dbReference type="VEuPathDB" id="FungiDB:CLCR_02464"/>
<gene>
    <name evidence="3" type="primary">mug14</name>
    <name evidence="3" type="ORF">CLCR_02464</name>
</gene>
<evidence type="ECO:0000256" key="1">
    <source>
        <dbReference type="SAM" id="MobiDB-lite"/>
    </source>
</evidence>
<evidence type="ECO:0000259" key="2">
    <source>
        <dbReference type="SMART" id="SM01007"/>
    </source>
</evidence>
<dbReference type="Proteomes" id="UP000094526">
    <property type="component" value="Unassembled WGS sequence"/>
</dbReference>